<organism evidence="1 2">
    <name type="scientific">Rhododendron molle</name>
    <name type="common">Chinese azalea</name>
    <name type="synonym">Azalea mollis</name>
    <dbReference type="NCBI Taxonomy" id="49168"/>
    <lineage>
        <taxon>Eukaryota</taxon>
        <taxon>Viridiplantae</taxon>
        <taxon>Streptophyta</taxon>
        <taxon>Embryophyta</taxon>
        <taxon>Tracheophyta</taxon>
        <taxon>Spermatophyta</taxon>
        <taxon>Magnoliopsida</taxon>
        <taxon>eudicotyledons</taxon>
        <taxon>Gunneridae</taxon>
        <taxon>Pentapetalae</taxon>
        <taxon>asterids</taxon>
        <taxon>Ericales</taxon>
        <taxon>Ericaceae</taxon>
        <taxon>Ericoideae</taxon>
        <taxon>Rhodoreae</taxon>
        <taxon>Rhododendron</taxon>
    </lineage>
</organism>
<keyword evidence="2" id="KW-1185">Reference proteome</keyword>
<reference evidence="1" key="1">
    <citation type="submission" date="2022-02" db="EMBL/GenBank/DDBJ databases">
        <title>Plant Genome Project.</title>
        <authorList>
            <person name="Zhang R.-G."/>
        </authorList>
    </citation>
    <scope>NUCLEOTIDE SEQUENCE</scope>
    <source>
        <strain evidence="1">AT1</strain>
    </source>
</reference>
<dbReference type="Proteomes" id="UP001062846">
    <property type="component" value="Chromosome 7"/>
</dbReference>
<name>A0ACC0N3G0_RHOML</name>
<evidence type="ECO:0000313" key="2">
    <source>
        <dbReference type="Proteomes" id="UP001062846"/>
    </source>
</evidence>
<comment type="caution">
    <text evidence="1">The sequence shown here is derived from an EMBL/GenBank/DDBJ whole genome shotgun (WGS) entry which is preliminary data.</text>
</comment>
<accession>A0ACC0N3G0</accession>
<gene>
    <name evidence="1" type="ORF">RHMOL_Rhmol07G0217100</name>
</gene>
<proteinExistence type="predicted"/>
<sequence>MATTAAPATIYPVTFRRDPAPRIPKQSPQSLLHNSISSASSTTTITTAFPLLRLRRRGTHNADRILASVSSSSAKPKESEQMRPSPVDLVDSILSKAMFDLVGLTMRCDLSLGATLPHATCGKDRERGWIDSRVDVRMSPVGSSVP</sequence>
<evidence type="ECO:0000313" key="1">
    <source>
        <dbReference type="EMBL" id="KAI8547710.1"/>
    </source>
</evidence>
<dbReference type="EMBL" id="CM046394">
    <property type="protein sequence ID" value="KAI8547710.1"/>
    <property type="molecule type" value="Genomic_DNA"/>
</dbReference>
<protein>
    <submittedName>
        <fullName evidence="1">Uncharacterized protein</fullName>
    </submittedName>
</protein>